<accession>A0A6M4JAT2</accession>
<sequence>MISVFGLVVIFSFKVWFNFCNLYVMVIVPSWSFLITCLSIIFTSAPKSLVCKILSSATSEAKVVCLLIFESKW</sequence>
<reference evidence="2 3" key="1">
    <citation type="submission" date="2020-05" db="EMBL/GenBank/DDBJ databases">
        <title>Novel Mycoplasma species detected in Mirounga angustirostris (northern elephant seal) from the USA.</title>
        <authorList>
            <person name="Volokhov D.V."/>
        </authorList>
    </citation>
    <scope>NUCLEOTIDE SEQUENCE [LARGE SCALE GENOMIC DNA]</scope>
    <source>
        <strain evidence="2 3">Mirounga ES2806-NAS</strain>
    </source>
</reference>
<proteinExistence type="predicted"/>
<evidence type="ECO:0000256" key="1">
    <source>
        <dbReference type="SAM" id="Phobius"/>
    </source>
</evidence>
<gene>
    <name evidence="2" type="ORF">HLA92_01480</name>
</gene>
<organism evidence="2 3">
    <name type="scientific">Mycoplasma miroungirhinis</name>
    <dbReference type="NCBI Taxonomy" id="754516"/>
    <lineage>
        <taxon>Bacteria</taxon>
        <taxon>Bacillati</taxon>
        <taxon>Mycoplasmatota</taxon>
        <taxon>Mollicutes</taxon>
        <taxon>Mycoplasmataceae</taxon>
        <taxon>Mycoplasma</taxon>
    </lineage>
</organism>
<protein>
    <submittedName>
        <fullName evidence="2">Uncharacterized protein</fullName>
    </submittedName>
</protein>
<keyword evidence="1" id="KW-0812">Transmembrane</keyword>
<dbReference type="AlphaFoldDB" id="A0A6M4JAT2"/>
<keyword evidence="3" id="KW-1185">Reference proteome</keyword>
<evidence type="ECO:0000313" key="2">
    <source>
        <dbReference type="EMBL" id="QJR44104.1"/>
    </source>
</evidence>
<feature type="transmembrane region" description="Helical" evidence="1">
    <location>
        <begin position="22"/>
        <end position="42"/>
    </location>
</feature>
<dbReference type="KEGG" id="mmio:HLA92_01480"/>
<name>A0A6M4JAT2_9MOLU</name>
<dbReference type="EMBL" id="CP053097">
    <property type="protein sequence ID" value="QJR44104.1"/>
    <property type="molecule type" value="Genomic_DNA"/>
</dbReference>
<keyword evidence="1" id="KW-1133">Transmembrane helix</keyword>
<dbReference type="Proteomes" id="UP000502118">
    <property type="component" value="Chromosome"/>
</dbReference>
<evidence type="ECO:0000313" key="3">
    <source>
        <dbReference type="Proteomes" id="UP000502118"/>
    </source>
</evidence>
<keyword evidence="1" id="KW-0472">Membrane</keyword>